<dbReference type="GO" id="GO:0016763">
    <property type="term" value="F:pentosyltransferase activity"/>
    <property type="evidence" value="ECO:0007669"/>
    <property type="project" value="TreeGrafter"/>
</dbReference>
<evidence type="ECO:0000259" key="9">
    <source>
        <dbReference type="Pfam" id="PF13231"/>
    </source>
</evidence>
<keyword evidence="2" id="KW-1003">Cell membrane</keyword>
<protein>
    <recommendedName>
        <fullName evidence="9">Glycosyltransferase RgtA/B/C/D-like domain-containing protein</fullName>
    </recommendedName>
</protein>
<feature type="transmembrane region" description="Helical" evidence="8">
    <location>
        <begin position="211"/>
        <end position="228"/>
    </location>
</feature>
<dbReference type="InterPro" id="IPR038731">
    <property type="entry name" value="RgtA/B/C-like"/>
</dbReference>
<dbReference type="PANTHER" id="PTHR33908:SF3">
    <property type="entry name" value="UNDECAPRENYL PHOSPHATE-ALPHA-4-AMINO-4-DEOXY-L-ARABINOSE ARABINOSYL TRANSFERASE"/>
    <property type="match status" value="1"/>
</dbReference>
<keyword evidence="4" id="KW-0808">Transferase</keyword>
<organism evidence="10 11">
    <name type="scientific">Candidatus Falkowbacteria bacterium RIFOXYC2_FULL_48_21</name>
    <dbReference type="NCBI Taxonomy" id="1798005"/>
    <lineage>
        <taxon>Bacteria</taxon>
        <taxon>Candidatus Falkowiibacteriota</taxon>
    </lineage>
</organism>
<accession>A0A1F5TFE5</accession>
<name>A0A1F5TFE5_9BACT</name>
<sequence length="534" mass="61852">MEKLIKFMRSWQRTVALLVLLLLATVVVRLPELRTVVQVANVDGPKIFWYDETLSLFYAQQSWGDFWRVIGFDTSPPLFYLLLWTWFWRFGFSGVAFLPMLFSVAGVAAVYFLGKEFFNKKVGLLAGLFFAVSPLAVDYSAELRAYSLLALGAALAMLFWWRLVNEWRARNFILYLLFAAMAAYSHYTALALIGAQAIMFQIVGRSWKKTLGVYAALFVIYLPQFFLFKRWGDFGAGDGSFTSLFERLFSHGGWNAFWQFWHSLIFGQAWVYTWWPYVSGLAVLSGLIWFVLKKVNDRVAITLVGLLVLTAANLFALKFIYAPRYYIFLIPLFVVALAAAVIALRGRWQRSVALIVIMAICLTAVFHNYKVSADNAFLYYGPAFSDILWREAKKGDLFLVDHANDILFQQYYVKWPASRLAFGYPRRTTCVERGEPDRRLFMPVKNHLASPVERWRYWDYNVMTEENVKLVDPLIAGRERVWFINYLPQATSVQDPHGYLKAHLLKNLKAVKYYYFPEQDNGKQRVELILFVAR</sequence>
<feature type="transmembrane region" description="Helical" evidence="8">
    <location>
        <begin position="299"/>
        <end position="320"/>
    </location>
</feature>
<keyword evidence="3" id="KW-0328">Glycosyltransferase</keyword>
<feature type="transmembrane region" description="Helical" evidence="8">
    <location>
        <begin position="143"/>
        <end position="161"/>
    </location>
</feature>
<evidence type="ECO:0000256" key="3">
    <source>
        <dbReference type="ARBA" id="ARBA00022676"/>
    </source>
</evidence>
<evidence type="ECO:0000313" key="11">
    <source>
        <dbReference type="Proteomes" id="UP000178656"/>
    </source>
</evidence>
<keyword evidence="5 8" id="KW-0812">Transmembrane</keyword>
<evidence type="ECO:0000256" key="5">
    <source>
        <dbReference type="ARBA" id="ARBA00022692"/>
    </source>
</evidence>
<feature type="transmembrane region" description="Helical" evidence="8">
    <location>
        <begin position="326"/>
        <end position="344"/>
    </location>
</feature>
<keyword evidence="7 8" id="KW-0472">Membrane</keyword>
<dbReference type="GO" id="GO:0009103">
    <property type="term" value="P:lipopolysaccharide biosynthetic process"/>
    <property type="evidence" value="ECO:0007669"/>
    <property type="project" value="UniProtKB-ARBA"/>
</dbReference>
<dbReference type="InterPro" id="IPR050297">
    <property type="entry name" value="LipidA_mod_glycosyltrf_83"/>
</dbReference>
<dbReference type="Proteomes" id="UP000178656">
    <property type="component" value="Unassembled WGS sequence"/>
</dbReference>
<proteinExistence type="predicted"/>
<feature type="transmembrane region" description="Helical" evidence="8">
    <location>
        <begin position="274"/>
        <end position="292"/>
    </location>
</feature>
<dbReference type="PANTHER" id="PTHR33908">
    <property type="entry name" value="MANNOSYLTRANSFERASE YKCB-RELATED"/>
    <property type="match status" value="1"/>
</dbReference>
<evidence type="ECO:0000256" key="6">
    <source>
        <dbReference type="ARBA" id="ARBA00022989"/>
    </source>
</evidence>
<evidence type="ECO:0000256" key="8">
    <source>
        <dbReference type="SAM" id="Phobius"/>
    </source>
</evidence>
<dbReference type="GO" id="GO:0010041">
    <property type="term" value="P:response to iron(III) ion"/>
    <property type="evidence" value="ECO:0007669"/>
    <property type="project" value="TreeGrafter"/>
</dbReference>
<evidence type="ECO:0000313" key="10">
    <source>
        <dbReference type="EMBL" id="OGF37647.1"/>
    </source>
</evidence>
<evidence type="ECO:0000256" key="4">
    <source>
        <dbReference type="ARBA" id="ARBA00022679"/>
    </source>
</evidence>
<feature type="transmembrane region" description="Helical" evidence="8">
    <location>
        <begin position="121"/>
        <end position="137"/>
    </location>
</feature>
<feature type="domain" description="Glycosyltransferase RgtA/B/C/D-like" evidence="9">
    <location>
        <begin position="76"/>
        <end position="220"/>
    </location>
</feature>
<dbReference type="GO" id="GO:0005886">
    <property type="term" value="C:plasma membrane"/>
    <property type="evidence" value="ECO:0007669"/>
    <property type="project" value="UniProtKB-SubCell"/>
</dbReference>
<evidence type="ECO:0000256" key="1">
    <source>
        <dbReference type="ARBA" id="ARBA00004651"/>
    </source>
</evidence>
<dbReference type="EMBL" id="MFGM01000018">
    <property type="protein sequence ID" value="OGF37647.1"/>
    <property type="molecule type" value="Genomic_DNA"/>
</dbReference>
<evidence type="ECO:0000256" key="7">
    <source>
        <dbReference type="ARBA" id="ARBA00023136"/>
    </source>
</evidence>
<keyword evidence="6 8" id="KW-1133">Transmembrane helix</keyword>
<evidence type="ECO:0000256" key="2">
    <source>
        <dbReference type="ARBA" id="ARBA00022475"/>
    </source>
</evidence>
<feature type="transmembrane region" description="Helical" evidence="8">
    <location>
        <begin position="86"/>
        <end position="114"/>
    </location>
</feature>
<comment type="caution">
    <text evidence="10">The sequence shown here is derived from an EMBL/GenBank/DDBJ whole genome shotgun (WGS) entry which is preliminary data.</text>
</comment>
<feature type="transmembrane region" description="Helical" evidence="8">
    <location>
        <begin position="173"/>
        <end position="199"/>
    </location>
</feature>
<gene>
    <name evidence="10" type="ORF">A2482_02190</name>
</gene>
<comment type="subcellular location">
    <subcellularLocation>
        <location evidence="1">Cell membrane</location>
        <topology evidence="1">Multi-pass membrane protein</topology>
    </subcellularLocation>
</comment>
<dbReference type="AlphaFoldDB" id="A0A1F5TFE5"/>
<dbReference type="Pfam" id="PF13231">
    <property type="entry name" value="PMT_2"/>
    <property type="match status" value="1"/>
</dbReference>
<reference evidence="10 11" key="1">
    <citation type="journal article" date="2016" name="Nat. Commun.">
        <title>Thousands of microbial genomes shed light on interconnected biogeochemical processes in an aquifer system.</title>
        <authorList>
            <person name="Anantharaman K."/>
            <person name="Brown C.T."/>
            <person name="Hug L.A."/>
            <person name="Sharon I."/>
            <person name="Castelle C.J."/>
            <person name="Probst A.J."/>
            <person name="Thomas B.C."/>
            <person name="Singh A."/>
            <person name="Wilkins M.J."/>
            <person name="Karaoz U."/>
            <person name="Brodie E.L."/>
            <person name="Williams K.H."/>
            <person name="Hubbard S.S."/>
            <person name="Banfield J.F."/>
        </authorList>
    </citation>
    <scope>NUCLEOTIDE SEQUENCE [LARGE SCALE GENOMIC DNA]</scope>
</reference>
<feature type="transmembrane region" description="Helical" evidence="8">
    <location>
        <begin position="351"/>
        <end position="369"/>
    </location>
</feature>